<dbReference type="PANTHER" id="PTHR33365:SF11">
    <property type="entry name" value="TAT PATHWAY SIGNAL SEQUENCE"/>
    <property type="match status" value="1"/>
</dbReference>
<feature type="compositionally biased region" description="Basic and acidic residues" evidence="4">
    <location>
        <begin position="1"/>
        <end position="17"/>
    </location>
</feature>
<evidence type="ECO:0000313" key="7">
    <source>
        <dbReference type="Proteomes" id="UP000070700"/>
    </source>
</evidence>
<dbReference type="Pfam" id="PF11807">
    <property type="entry name" value="UstYa"/>
    <property type="match status" value="1"/>
</dbReference>
<evidence type="ECO:0000256" key="4">
    <source>
        <dbReference type="SAM" id="MobiDB-lite"/>
    </source>
</evidence>
<dbReference type="GeneID" id="28831485"/>
<organism evidence="6 7">
    <name type="scientific">Mollisia scopiformis</name>
    <name type="common">Conifer needle endophyte fungus</name>
    <name type="synonym">Phialocephala scopiformis</name>
    <dbReference type="NCBI Taxonomy" id="149040"/>
    <lineage>
        <taxon>Eukaryota</taxon>
        <taxon>Fungi</taxon>
        <taxon>Dikarya</taxon>
        <taxon>Ascomycota</taxon>
        <taxon>Pezizomycotina</taxon>
        <taxon>Leotiomycetes</taxon>
        <taxon>Helotiales</taxon>
        <taxon>Mollisiaceae</taxon>
        <taxon>Mollisia</taxon>
    </lineage>
</organism>
<keyword evidence="2" id="KW-0560">Oxidoreductase</keyword>
<protein>
    <recommendedName>
        <fullName evidence="8">Tat pathway signal sequence</fullName>
    </recommendedName>
</protein>
<evidence type="ECO:0000256" key="3">
    <source>
        <dbReference type="ARBA" id="ARBA00035112"/>
    </source>
</evidence>
<accession>A0A194XP84</accession>
<comment type="pathway">
    <text evidence="1">Mycotoxin biosynthesis.</text>
</comment>
<dbReference type="KEGG" id="psco:LY89DRAFT_767551"/>
<reference evidence="6 7" key="1">
    <citation type="submission" date="2015-10" db="EMBL/GenBank/DDBJ databases">
        <title>Full genome of DAOMC 229536 Phialocephala scopiformis, a fungal endophyte of spruce producing the potent anti-insectan compound rugulosin.</title>
        <authorList>
            <consortium name="DOE Joint Genome Institute"/>
            <person name="Walker A.K."/>
            <person name="Frasz S.L."/>
            <person name="Seifert K.A."/>
            <person name="Miller J.D."/>
            <person name="Mondo S.J."/>
            <person name="Labutti K."/>
            <person name="Lipzen A."/>
            <person name="Dockter R."/>
            <person name="Kennedy M."/>
            <person name="Grigoriev I.V."/>
            <person name="Spatafora J.W."/>
        </authorList>
    </citation>
    <scope>NUCLEOTIDE SEQUENCE [LARGE SCALE GENOMIC DNA]</scope>
    <source>
        <strain evidence="6 7">CBS 120377</strain>
    </source>
</reference>
<comment type="similarity">
    <text evidence="3">Belongs to the ustYa family.</text>
</comment>
<evidence type="ECO:0000256" key="1">
    <source>
        <dbReference type="ARBA" id="ARBA00004685"/>
    </source>
</evidence>
<keyword evidence="5" id="KW-1133">Transmembrane helix</keyword>
<name>A0A194XP84_MOLSC</name>
<dbReference type="InterPro" id="IPR021765">
    <property type="entry name" value="UstYa-like"/>
</dbReference>
<proteinExistence type="inferred from homology"/>
<evidence type="ECO:0008006" key="8">
    <source>
        <dbReference type="Google" id="ProtNLM"/>
    </source>
</evidence>
<dbReference type="Proteomes" id="UP000070700">
    <property type="component" value="Unassembled WGS sequence"/>
</dbReference>
<gene>
    <name evidence="6" type="ORF">LY89DRAFT_767551</name>
</gene>
<evidence type="ECO:0000313" key="6">
    <source>
        <dbReference type="EMBL" id="KUJ21547.1"/>
    </source>
</evidence>
<dbReference type="RefSeq" id="XP_018075902.1">
    <property type="nucleotide sequence ID" value="XM_018221759.1"/>
</dbReference>
<dbReference type="OrthoDB" id="3687641at2759"/>
<dbReference type="GO" id="GO:0043386">
    <property type="term" value="P:mycotoxin biosynthetic process"/>
    <property type="evidence" value="ECO:0007669"/>
    <property type="project" value="InterPro"/>
</dbReference>
<feature type="region of interest" description="Disordered" evidence="4">
    <location>
        <begin position="1"/>
        <end position="26"/>
    </location>
</feature>
<dbReference type="GO" id="GO:0016491">
    <property type="term" value="F:oxidoreductase activity"/>
    <property type="evidence" value="ECO:0007669"/>
    <property type="project" value="UniProtKB-KW"/>
</dbReference>
<keyword evidence="5" id="KW-0812">Transmembrane</keyword>
<feature type="transmembrane region" description="Helical" evidence="5">
    <location>
        <begin position="42"/>
        <end position="63"/>
    </location>
</feature>
<dbReference type="AlphaFoldDB" id="A0A194XP84"/>
<keyword evidence="7" id="KW-1185">Reference proteome</keyword>
<evidence type="ECO:0000256" key="2">
    <source>
        <dbReference type="ARBA" id="ARBA00023002"/>
    </source>
</evidence>
<evidence type="ECO:0000256" key="5">
    <source>
        <dbReference type="SAM" id="Phobius"/>
    </source>
</evidence>
<dbReference type="EMBL" id="KQ947407">
    <property type="protein sequence ID" value="KUJ21547.1"/>
    <property type="molecule type" value="Genomic_DNA"/>
</dbReference>
<dbReference type="InParanoid" id="A0A194XP84"/>
<dbReference type="PANTHER" id="PTHR33365">
    <property type="entry name" value="YALI0B05434P"/>
    <property type="match status" value="1"/>
</dbReference>
<keyword evidence="5" id="KW-0472">Membrane</keyword>
<sequence>MSSKEYHPLALGDHRDDESEDSLPPTYLSDFRKRRTSSALQWGLYVFGLVLTVAVTAFVSTAIAQQHLIRTAPGDGLDSNMPTEVRIISKTPPDQMEKIWDTLITREQGLVWIDNPEEHGFPPGLPNGPGGQRNVYGLSYAHQLHCLMMIRNEYHALQRNESKQILGPDGEASLDTMTKRRIHHIEHCFDYLRQSVECVSDMTIEWADPEPDELGNLYHINGYGVLHQCRKRESVINFSAARRPPLVAHPEEGGIDGQ</sequence>